<accession>A0A0K8QPH6</accession>
<feature type="coiled-coil region" evidence="2">
    <location>
        <begin position="117"/>
        <end position="161"/>
    </location>
</feature>
<dbReference type="EMBL" id="DF952381">
    <property type="protein sequence ID" value="GAN45624.1"/>
    <property type="molecule type" value="Genomic_DNA"/>
</dbReference>
<dbReference type="STRING" id="1475481.GCA_000953855_02157"/>
<dbReference type="InterPro" id="IPR058792">
    <property type="entry name" value="Beta-barrel_RND_2"/>
</dbReference>
<keyword evidence="4" id="KW-0472">Membrane</keyword>
<dbReference type="Proteomes" id="UP000253740">
    <property type="component" value="Unassembled WGS sequence"/>
</dbReference>
<reference evidence="7" key="1">
    <citation type="submission" date="2015-03" db="EMBL/GenBank/DDBJ databases">
        <title>Draft genome sequence of Mizugakiibacter sediminis skMP5.</title>
        <authorList>
            <person name="Watanabe T."/>
            <person name="Kojima H."/>
            <person name="Fukui M."/>
        </authorList>
    </citation>
    <scope>NUCLEOTIDE SEQUENCE</scope>
    <source>
        <strain evidence="7">SkMP5</strain>
    </source>
</reference>
<dbReference type="SUPFAM" id="SSF111369">
    <property type="entry name" value="HlyD-like secretion proteins"/>
    <property type="match status" value="1"/>
</dbReference>
<proteinExistence type="inferred from homology"/>
<keyword evidence="9" id="KW-1185">Reference proteome</keyword>
<dbReference type="HOGENOM" id="CLU_018816_1_2_6"/>
<gene>
    <name evidence="7" type="ORF">MBSD_2173</name>
    <name evidence="8" type="ORF">MBSD_n2108</name>
</gene>
<comment type="similarity">
    <text evidence="1">Belongs to the membrane fusion protein (MFP) (TC 8.A.1) family.</text>
</comment>
<reference evidence="8" key="2">
    <citation type="submission" date="2015-08" db="EMBL/GenBank/DDBJ databases">
        <title>Complete DNA Sequence of Pseudomonas syringae pv. actinidiae, the Causal Agent of Kiwifruit Canker Disease.</title>
        <authorList>
            <person name="Rikkerink E.H.A."/>
            <person name="Fineran P.C."/>
        </authorList>
    </citation>
    <scope>NUCLEOTIDE SEQUENCE</scope>
    <source>
        <strain evidence="8">SkMP5</strain>
    </source>
</reference>
<evidence type="ECO:0000313" key="8">
    <source>
        <dbReference type="EMBL" id="GAP66793.1"/>
    </source>
</evidence>
<dbReference type="Gene3D" id="2.40.30.170">
    <property type="match status" value="1"/>
</dbReference>
<feature type="domain" description="CzcB-like barrel-sandwich hybrid" evidence="6">
    <location>
        <begin position="78"/>
        <end position="202"/>
    </location>
</feature>
<protein>
    <submittedName>
        <fullName evidence="8">Efflux transporter, RND family, MFP subunit</fullName>
    </submittedName>
    <submittedName>
        <fullName evidence="7">RND transporter</fullName>
    </submittedName>
</protein>
<dbReference type="GO" id="GO:1990281">
    <property type="term" value="C:efflux pump complex"/>
    <property type="evidence" value="ECO:0007669"/>
    <property type="project" value="TreeGrafter"/>
</dbReference>
<evidence type="ECO:0000256" key="3">
    <source>
        <dbReference type="SAM" id="MobiDB-lite"/>
    </source>
</evidence>
<dbReference type="Pfam" id="PF25954">
    <property type="entry name" value="Beta-barrel_RND_2"/>
    <property type="match status" value="1"/>
</dbReference>
<dbReference type="Pfam" id="PF25973">
    <property type="entry name" value="BSH_CzcB"/>
    <property type="match status" value="1"/>
</dbReference>
<feature type="domain" description="CusB-like beta-barrel" evidence="5">
    <location>
        <begin position="209"/>
        <end position="283"/>
    </location>
</feature>
<keyword evidence="4" id="KW-1133">Transmembrane helix</keyword>
<evidence type="ECO:0000256" key="1">
    <source>
        <dbReference type="ARBA" id="ARBA00009477"/>
    </source>
</evidence>
<feature type="transmembrane region" description="Helical" evidence="4">
    <location>
        <begin position="15"/>
        <end position="36"/>
    </location>
</feature>
<evidence type="ECO:0000313" key="7">
    <source>
        <dbReference type="EMBL" id="GAN45624.1"/>
    </source>
</evidence>
<dbReference type="PANTHER" id="PTHR30469">
    <property type="entry name" value="MULTIDRUG RESISTANCE PROTEIN MDTA"/>
    <property type="match status" value="1"/>
</dbReference>
<dbReference type="Gene3D" id="2.40.420.20">
    <property type="match status" value="1"/>
</dbReference>
<dbReference type="InterPro" id="IPR006143">
    <property type="entry name" value="RND_pump_MFP"/>
</dbReference>
<name>A0A0K8QPH6_9GAMM</name>
<keyword evidence="4" id="KW-0812">Transmembrane</keyword>
<dbReference type="NCBIfam" id="TIGR01730">
    <property type="entry name" value="RND_mfp"/>
    <property type="match status" value="1"/>
</dbReference>
<dbReference type="RefSeq" id="WP_062537382.1">
    <property type="nucleotide sequence ID" value="NZ_DF970234.1"/>
</dbReference>
<evidence type="ECO:0000313" key="9">
    <source>
        <dbReference type="Proteomes" id="UP000253740"/>
    </source>
</evidence>
<dbReference type="PANTHER" id="PTHR30469:SF11">
    <property type="entry name" value="BLL4320 PROTEIN"/>
    <property type="match status" value="1"/>
</dbReference>
<dbReference type="Gene3D" id="2.40.50.100">
    <property type="match status" value="1"/>
</dbReference>
<dbReference type="EMBL" id="DF970234">
    <property type="protein sequence ID" value="GAP66793.1"/>
    <property type="molecule type" value="Genomic_DNA"/>
</dbReference>
<evidence type="ECO:0000259" key="6">
    <source>
        <dbReference type="Pfam" id="PF25973"/>
    </source>
</evidence>
<keyword evidence="2" id="KW-0175">Coiled coil</keyword>
<feature type="region of interest" description="Disordered" evidence="3">
    <location>
        <begin position="318"/>
        <end position="337"/>
    </location>
</feature>
<sequence>MHARVENKPSTTKRMIVMVLLVLLLIAIIAGIKVLLVMRMMAGMKPPPPPVVTTTQAGYQEWQPELGAVGTLRAVRGVDVASEVAGLVTEVPMKSGSEAKKGDVLLRLRDADDVAKLQQLQATLHLAQLNYERAKKQVAVQAIAQADYDAAKTNLEKARADVAAQAALVAKKTIRAPFAGKLGITMINPGQYINPGDKIVTLQQLDPIYIDFYLPQRNLGELRVGSKVSLHLDAYPGKRFEGTLTAINPKVDADTRNVQIEAAIANPEHVLAPGMFANVAVETGKQQRYLTLPQTAVVFNPYGQTVYVVKHKSELPDASGGKAGGDPKPAAKPAAAGAAGDDLAVQQVFVTTGPTRGDQVAVLTGLKAGDVVVTSGQVKLKSGMAVTVDNRVRPEDNPNPTPQER</sequence>
<evidence type="ECO:0000256" key="4">
    <source>
        <dbReference type="SAM" id="Phobius"/>
    </source>
</evidence>
<evidence type="ECO:0000259" key="5">
    <source>
        <dbReference type="Pfam" id="PF25954"/>
    </source>
</evidence>
<dbReference type="InterPro" id="IPR058647">
    <property type="entry name" value="BSH_CzcB-like"/>
</dbReference>
<evidence type="ECO:0000256" key="2">
    <source>
        <dbReference type="SAM" id="Coils"/>
    </source>
</evidence>
<organism evidence="8">
    <name type="scientific">Mizugakiibacter sediminis</name>
    <dbReference type="NCBI Taxonomy" id="1475481"/>
    <lineage>
        <taxon>Bacteria</taxon>
        <taxon>Pseudomonadati</taxon>
        <taxon>Pseudomonadota</taxon>
        <taxon>Gammaproteobacteria</taxon>
        <taxon>Lysobacterales</taxon>
        <taxon>Rhodanobacteraceae</taxon>
        <taxon>Mizugakiibacter</taxon>
    </lineage>
</organism>
<dbReference type="FunFam" id="2.40.30.170:FF:000010">
    <property type="entry name" value="Efflux RND transporter periplasmic adaptor subunit"/>
    <property type="match status" value="1"/>
</dbReference>
<dbReference type="AlphaFoldDB" id="A0A0K8QPH6"/>
<dbReference type="GO" id="GO:0015562">
    <property type="term" value="F:efflux transmembrane transporter activity"/>
    <property type="evidence" value="ECO:0007669"/>
    <property type="project" value="TreeGrafter"/>
</dbReference>
<dbReference type="Gene3D" id="1.10.287.470">
    <property type="entry name" value="Helix hairpin bin"/>
    <property type="match status" value="1"/>
</dbReference>